<gene>
    <name evidence="2" type="ORF">CSSPJE1EN1_LOCUS4079</name>
</gene>
<dbReference type="Proteomes" id="UP001497444">
    <property type="component" value="Chromosome 11"/>
</dbReference>
<proteinExistence type="predicted"/>
<organism evidence="2 3">
    <name type="scientific">Sphagnum jensenii</name>
    <dbReference type="NCBI Taxonomy" id="128206"/>
    <lineage>
        <taxon>Eukaryota</taxon>
        <taxon>Viridiplantae</taxon>
        <taxon>Streptophyta</taxon>
        <taxon>Embryophyta</taxon>
        <taxon>Bryophyta</taxon>
        <taxon>Sphagnophytina</taxon>
        <taxon>Sphagnopsida</taxon>
        <taxon>Sphagnales</taxon>
        <taxon>Sphagnaceae</taxon>
        <taxon>Sphagnum</taxon>
    </lineage>
</organism>
<feature type="domain" description="F-box" evidence="1">
    <location>
        <begin position="118"/>
        <end position="164"/>
    </location>
</feature>
<dbReference type="Gene3D" id="1.20.1280.50">
    <property type="match status" value="1"/>
</dbReference>
<sequence>MGDVIEQAGIGPGDEELDAALEMELAASFLKHPSVSLPPDAGHGTMDVTGEAVSRDGSSQLTFAFPGWGVDISRDAKRKNPSIFRHASDVCSIPSNFKANKNITKERGWETPEYDGEGSPVDFLDDELLVFVFKHLDMKDLCVTMQVCKRWHSVGSHDQVWEAFPLSTNAPKVLPRWIQVRNGILAKSLGQRFGVFLKGYDYVWHAISAWWDSGKPCSKFTSTLFRSLIQKLTISDWSLLYEALGAAFSDRADHMASALLAQIENTRSVHIVDESQVSQSTGDQIFLVGMPGIPLEDSAVEAQQHKSSAGKWRAWNSNGRKSVDELEFQELWQSVCTLWMRYKRWLMLIVSHCPELNHEVMAERARGYAFAATPTVYEKGVICFRSQVVLKYGLRSILQSVFHGLIDASANESASDTEIDLLRSLFHLLQELDVPDDLTLPQRSFTRQKLRRCFRNDVSFTRLHTPENKKRLRPSHIPPS</sequence>
<dbReference type="PROSITE" id="PS50181">
    <property type="entry name" value="FBOX"/>
    <property type="match status" value="1"/>
</dbReference>
<accession>A0ABP0VXH1</accession>
<reference evidence="2" key="1">
    <citation type="submission" date="2024-02" db="EMBL/GenBank/DDBJ databases">
        <authorList>
            <consortium name="ELIXIR-Norway"/>
            <consortium name="Elixir Norway"/>
        </authorList>
    </citation>
    <scope>NUCLEOTIDE SEQUENCE</scope>
</reference>
<dbReference type="InterPro" id="IPR001810">
    <property type="entry name" value="F-box_dom"/>
</dbReference>
<keyword evidence="3" id="KW-1185">Reference proteome</keyword>
<evidence type="ECO:0000313" key="2">
    <source>
        <dbReference type="EMBL" id="CAK9258601.1"/>
    </source>
</evidence>
<evidence type="ECO:0000313" key="3">
    <source>
        <dbReference type="Proteomes" id="UP001497444"/>
    </source>
</evidence>
<dbReference type="PANTHER" id="PTHR12874">
    <property type="entry name" value="F-BOX ONLY PROTEIN 48-RELATED"/>
    <property type="match status" value="1"/>
</dbReference>
<name>A0ABP0VXH1_9BRYO</name>
<evidence type="ECO:0000259" key="1">
    <source>
        <dbReference type="PROSITE" id="PS50181"/>
    </source>
</evidence>
<dbReference type="PANTHER" id="PTHR12874:SF9">
    <property type="entry name" value="F-BOX ONLY PROTEIN 48"/>
    <property type="match status" value="1"/>
</dbReference>
<dbReference type="SUPFAM" id="SSF81383">
    <property type="entry name" value="F-box domain"/>
    <property type="match status" value="1"/>
</dbReference>
<dbReference type="InterPro" id="IPR036047">
    <property type="entry name" value="F-box-like_dom_sf"/>
</dbReference>
<dbReference type="EMBL" id="OZ020106">
    <property type="protein sequence ID" value="CAK9258601.1"/>
    <property type="molecule type" value="Genomic_DNA"/>
</dbReference>
<dbReference type="SMART" id="SM00256">
    <property type="entry name" value="FBOX"/>
    <property type="match status" value="1"/>
</dbReference>
<protein>
    <recommendedName>
        <fullName evidence="1">F-box domain-containing protein</fullName>
    </recommendedName>
</protein>
<dbReference type="Pfam" id="PF12937">
    <property type="entry name" value="F-box-like"/>
    <property type="match status" value="1"/>
</dbReference>